<evidence type="ECO:0000313" key="2">
    <source>
        <dbReference type="EMBL" id="GAI52321.1"/>
    </source>
</evidence>
<name>X1QBY9_9ZZZZ</name>
<comment type="caution">
    <text evidence="2">The sequence shown here is derived from an EMBL/GenBank/DDBJ whole genome shotgun (WGS) entry which is preliminary data.</text>
</comment>
<keyword evidence="1" id="KW-0472">Membrane</keyword>
<gene>
    <name evidence="2" type="ORF">S06H3_64333</name>
</gene>
<feature type="non-terminal residue" evidence="2">
    <location>
        <position position="1"/>
    </location>
</feature>
<organism evidence="2">
    <name type="scientific">marine sediment metagenome</name>
    <dbReference type="NCBI Taxonomy" id="412755"/>
    <lineage>
        <taxon>unclassified sequences</taxon>
        <taxon>metagenomes</taxon>
        <taxon>ecological metagenomes</taxon>
    </lineage>
</organism>
<sequence length="31" mass="3477">TTPGPVTFEFEKLLVVLMLPMLFGLPLCRVD</sequence>
<keyword evidence="1" id="KW-1133">Transmembrane helix</keyword>
<dbReference type="EMBL" id="BARV01042939">
    <property type="protein sequence ID" value="GAI52321.1"/>
    <property type="molecule type" value="Genomic_DNA"/>
</dbReference>
<dbReference type="AlphaFoldDB" id="X1QBY9"/>
<reference evidence="2" key="1">
    <citation type="journal article" date="2014" name="Front. Microbiol.">
        <title>High frequency of phylogenetically diverse reductive dehalogenase-homologous genes in deep subseafloor sedimentary metagenomes.</title>
        <authorList>
            <person name="Kawai M."/>
            <person name="Futagami T."/>
            <person name="Toyoda A."/>
            <person name="Takaki Y."/>
            <person name="Nishi S."/>
            <person name="Hori S."/>
            <person name="Arai W."/>
            <person name="Tsubouchi T."/>
            <person name="Morono Y."/>
            <person name="Uchiyama I."/>
            <person name="Ito T."/>
            <person name="Fujiyama A."/>
            <person name="Inagaki F."/>
            <person name="Takami H."/>
        </authorList>
    </citation>
    <scope>NUCLEOTIDE SEQUENCE</scope>
    <source>
        <strain evidence="2">Expedition CK06-06</strain>
    </source>
</reference>
<accession>X1QBY9</accession>
<protein>
    <submittedName>
        <fullName evidence="2">Uncharacterized protein</fullName>
    </submittedName>
</protein>
<feature type="transmembrane region" description="Helical" evidence="1">
    <location>
        <begin position="12"/>
        <end position="30"/>
    </location>
</feature>
<proteinExistence type="predicted"/>
<keyword evidence="1" id="KW-0812">Transmembrane</keyword>
<evidence type="ECO:0000256" key="1">
    <source>
        <dbReference type="SAM" id="Phobius"/>
    </source>
</evidence>